<accession>A0AAW1LKD6</accession>
<dbReference type="GO" id="GO:0009570">
    <property type="term" value="C:chloroplast stroma"/>
    <property type="evidence" value="ECO:0007669"/>
    <property type="project" value="TreeGrafter"/>
</dbReference>
<dbReference type="PANTHER" id="PTHR36352:SF1">
    <property type="entry name" value="EXPRESSED PROTEIN"/>
    <property type="match status" value="1"/>
</dbReference>
<sequence length="202" mass="21642">MASAIGRQVILVKQQRLNSRKKLVSANHLISETVAFSGTNRNDNASRKLRLFTSSHRNLTLVAKSSSPGKTGGSVSVDDEGVSLGTMTLPPTIDVPRFETLLFQWANSLCQGAQLPLPVPLKVDKIEGGVRLGFAEIDDGKTQVFAHIDCVVIPGSKETDAPKFVATRNGAMKNKVPPGEPRIMKSLLAALQKSVQIATTAL</sequence>
<organism evidence="2 3">
    <name type="scientific">Saponaria officinalis</name>
    <name type="common">Common soapwort</name>
    <name type="synonym">Lychnis saponaria</name>
    <dbReference type="NCBI Taxonomy" id="3572"/>
    <lineage>
        <taxon>Eukaryota</taxon>
        <taxon>Viridiplantae</taxon>
        <taxon>Streptophyta</taxon>
        <taxon>Embryophyta</taxon>
        <taxon>Tracheophyta</taxon>
        <taxon>Spermatophyta</taxon>
        <taxon>Magnoliopsida</taxon>
        <taxon>eudicotyledons</taxon>
        <taxon>Gunneridae</taxon>
        <taxon>Pentapetalae</taxon>
        <taxon>Caryophyllales</taxon>
        <taxon>Caryophyllaceae</taxon>
        <taxon>Caryophylleae</taxon>
        <taxon>Saponaria</taxon>
    </lineage>
</organism>
<gene>
    <name evidence="2" type="ORF">RND81_04G128900</name>
</gene>
<dbReference type="GO" id="GO:0009535">
    <property type="term" value="C:chloroplast thylakoid membrane"/>
    <property type="evidence" value="ECO:0007669"/>
    <property type="project" value="TreeGrafter"/>
</dbReference>
<evidence type="ECO:0000313" key="2">
    <source>
        <dbReference type="EMBL" id="KAK9734287.1"/>
    </source>
</evidence>
<name>A0AAW1LKD6_SAPOF</name>
<keyword evidence="3" id="KW-1185">Reference proteome</keyword>
<reference evidence="2" key="1">
    <citation type="submission" date="2024-03" db="EMBL/GenBank/DDBJ databases">
        <title>WGS assembly of Saponaria officinalis var. Norfolk2.</title>
        <authorList>
            <person name="Jenkins J."/>
            <person name="Shu S."/>
            <person name="Grimwood J."/>
            <person name="Barry K."/>
            <person name="Goodstein D."/>
            <person name="Schmutz J."/>
            <person name="Leebens-Mack J."/>
            <person name="Osbourn A."/>
        </authorList>
    </citation>
    <scope>NUCLEOTIDE SEQUENCE [LARGE SCALE GENOMIC DNA]</scope>
    <source>
        <strain evidence="2">JIC</strain>
    </source>
</reference>
<dbReference type="InterPro" id="IPR055572">
    <property type="entry name" value="DUF7148"/>
</dbReference>
<dbReference type="EMBL" id="JBDFQZ010000004">
    <property type="protein sequence ID" value="KAK9734287.1"/>
    <property type="molecule type" value="Genomic_DNA"/>
</dbReference>
<proteinExistence type="predicted"/>
<dbReference type="PANTHER" id="PTHR36352">
    <property type="entry name" value="EXPRESSED PROTEIN"/>
    <property type="match status" value="1"/>
</dbReference>
<feature type="domain" description="DUF7148" evidence="1">
    <location>
        <begin position="78"/>
        <end position="199"/>
    </location>
</feature>
<comment type="caution">
    <text evidence="2">The sequence shown here is derived from an EMBL/GenBank/DDBJ whole genome shotgun (WGS) entry which is preliminary data.</text>
</comment>
<protein>
    <recommendedName>
        <fullName evidence="1">DUF7148 domain-containing protein</fullName>
    </recommendedName>
</protein>
<evidence type="ECO:0000313" key="3">
    <source>
        <dbReference type="Proteomes" id="UP001443914"/>
    </source>
</evidence>
<dbReference type="Proteomes" id="UP001443914">
    <property type="component" value="Unassembled WGS sequence"/>
</dbReference>
<dbReference type="Pfam" id="PF23650">
    <property type="entry name" value="DUF7148"/>
    <property type="match status" value="1"/>
</dbReference>
<dbReference type="AlphaFoldDB" id="A0AAW1LKD6"/>
<evidence type="ECO:0000259" key="1">
    <source>
        <dbReference type="Pfam" id="PF23650"/>
    </source>
</evidence>